<reference evidence="2 3" key="1">
    <citation type="journal article" date="2020" name="Sci. Rep.">
        <title>A novel cyanobacterial geosmin producer, revising GeoA distribution and dispersion patterns in Bacteria.</title>
        <authorList>
            <person name="Churro C."/>
            <person name="Semedo-Aguiar A.P."/>
            <person name="Silva A.D."/>
            <person name="Pereira-Leal J.B."/>
            <person name="Leite R.B."/>
        </authorList>
    </citation>
    <scope>NUCLEOTIDE SEQUENCE [LARGE SCALE GENOMIC DNA]</scope>
    <source>
        <strain evidence="2 3">IPMA8</strain>
    </source>
</reference>
<dbReference type="Proteomes" id="UP000702425">
    <property type="component" value="Unassembled WGS sequence"/>
</dbReference>
<dbReference type="RefSeq" id="WP_172189418.1">
    <property type="nucleotide sequence ID" value="NZ_CAWPPK010000278.1"/>
</dbReference>
<comment type="caution">
    <text evidence="2">The sequence shown here is derived from an EMBL/GenBank/DDBJ whole genome shotgun (WGS) entry which is preliminary data.</text>
</comment>
<keyword evidence="1" id="KW-0472">Membrane</keyword>
<keyword evidence="1" id="KW-1133">Transmembrane helix</keyword>
<keyword evidence="1" id="KW-0812">Transmembrane</keyword>
<evidence type="ECO:0000313" key="3">
    <source>
        <dbReference type="Proteomes" id="UP000702425"/>
    </source>
</evidence>
<dbReference type="EMBL" id="SRRZ01000063">
    <property type="protein sequence ID" value="NQE35763.1"/>
    <property type="molecule type" value="Genomic_DNA"/>
</dbReference>
<evidence type="ECO:0008006" key="4">
    <source>
        <dbReference type="Google" id="ProtNLM"/>
    </source>
</evidence>
<sequence>MQDAGYTVFIGFGGLWVLMGIVAVIVLFKSDGQKISFGKWGLLVAIPILVPIVLVLTYQIARPFILQHL</sequence>
<accession>A0ABX2D0T7</accession>
<name>A0ABX2D0T7_9CYAN</name>
<feature type="transmembrane region" description="Helical" evidence="1">
    <location>
        <begin position="6"/>
        <end position="28"/>
    </location>
</feature>
<evidence type="ECO:0000313" key="2">
    <source>
        <dbReference type="EMBL" id="NQE35763.1"/>
    </source>
</evidence>
<gene>
    <name evidence="2" type="ORF">E5S67_03499</name>
</gene>
<protein>
    <recommendedName>
        <fullName evidence="4">Cardiolipin synthase N-terminal domain-containing protein</fullName>
    </recommendedName>
</protein>
<keyword evidence="3" id="KW-1185">Reference proteome</keyword>
<feature type="transmembrane region" description="Helical" evidence="1">
    <location>
        <begin position="40"/>
        <end position="61"/>
    </location>
</feature>
<evidence type="ECO:0000256" key="1">
    <source>
        <dbReference type="SAM" id="Phobius"/>
    </source>
</evidence>
<organism evidence="2 3">
    <name type="scientific">Microcoleus asticus IPMA8</name>
    <dbReference type="NCBI Taxonomy" id="2563858"/>
    <lineage>
        <taxon>Bacteria</taxon>
        <taxon>Bacillati</taxon>
        <taxon>Cyanobacteriota</taxon>
        <taxon>Cyanophyceae</taxon>
        <taxon>Oscillatoriophycideae</taxon>
        <taxon>Oscillatoriales</taxon>
        <taxon>Microcoleaceae</taxon>
        <taxon>Microcoleus</taxon>
        <taxon>Microcoleus asticus</taxon>
    </lineage>
</organism>
<proteinExistence type="predicted"/>